<comment type="caution">
    <text evidence="1">The sequence shown here is derived from an EMBL/GenBank/DDBJ whole genome shotgun (WGS) entry which is preliminary data.</text>
</comment>
<gene>
    <name evidence="1" type="ORF">OIU77_001287</name>
</gene>
<sequence>MLVMKRWYTSLGDQAKKSAQELCWTVLFSACLLILQTIRAQNVVINQGLMVSSHPALIAFYQVAISTSSSMMSLMLSSLLNHEVAPAPLPNPTHRRCTSPCFFPLAKWFRWISHFQEQL</sequence>
<reference evidence="1" key="1">
    <citation type="submission" date="2022-10" db="EMBL/GenBank/DDBJ databases">
        <authorList>
            <person name="Hyden B.L."/>
            <person name="Feng K."/>
            <person name="Yates T."/>
            <person name="Jawdy S."/>
            <person name="Smart L.B."/>
            <person name="Muchero W."/>
        </authorList>
    </citation>
    <scope>NUCLEOTIDE SEQUENCE</scope>
    <source>
        <tissue evidence="1">Shoot tip</tissue>
    </source>
</reference>
<dbReference type="Proteomes" id="UP001141253">
    <property type="component" value="Chromosome 17"/>
</dbReference>
<proteinExistence type="predicted"/>
<reference evidence="1" key="2">
    <citation type="journal article" date="2023" name="Int. J. Mol. Sci.">
        <title>De Novo Assembly and Annotation of 11 Diverse Shrub Willow (Salix) Genomes Reveals Novel Gene Organization in Sex-Linked Regions.</title>
        <authorList>
            <person name="Hyden B."/>
            <person name="Feng K."/>
            <person name="Yates T.B."/>
            <person name="Jawdy S."/>
            <person name="Cereghino C."/>
            <person name="Smart L.B."/>
            <person name="Muchero W."/>
        </authorList>
    </citation>
    <scope>NUCLEOTIDE SEQUENCE</scope>
    <source>
        <tissue evidence="1">Shoot tip</tissue>
    </source>
</reference>
<organism evidence="1 2">
    <name type="scientific">Salix suchowensis</name>
    <dbReference type="NCBI Taxonomy" id="1278906"/>
    <lineage>
        <taxon>Eukaryota</taxon>
        <taxon>Viridiplantae</taxon>
        <taxon>Streptophyta</taxon>
        <taxon>Embryophyta</taxon>
        <taxon>Tracheophyta</taxon>
        <taxon>Spermatophyta</taxon>
        <taxon>Magnoliopsida</taxon>
        <taxon>eudicotyledons</taxon>
        <taxon>Gunneridae</taxon>
        <taxon>Pentapetalae</taxon>
        <taxon>rosids</taxon>
        <taxon>fabids</taxon>
        <taxon>Malpighiales</taxon>
        <taxon>Salicaceae</taxon>
        <taxon>Saliceae</taxon>
        <taxon>Salix</taxon>
    </lineage>
</organism>
<protein>
    <submittedName>
        <fullName evidence="1">Uncharacterized protein</fullName>
    </submittedName>
</protein>
<evidence type="ECO:0000313" key="1">
    <source>
        <dbReference type="EMBL" id="KAJ6370747.1"/>
    </source>
</evidence>
<name>A0ABQ9B136_9ROSI</name>
<keyword evidence="2" id="KW-1185">Reference proteome</keyword>
<accession>A0ABQ9B136</accession>
<dbReference type="EMBL" id="JAPFFI010000013">
    <property type="protein sequence ID" value="KAJ6370747.1"/>
    <property type="molecule type" value="Genomic_DNA"/>
</dbReference>
<evidence type="ECO:0000313" key="2">
    <source>
        <dbReference type="Proteomes" id="UP001141253"/>
    </source>
</evidence>